<dbReference type="EMBL" id="JAMYWD010000007">
    <property type="protein sequence ID" value="KAJ4965978.1"/>
    <property type="molecule type" value="Genomic_DNA"/>
</dbReference>
<protein>
    <submittedName>
        <fullName evidence="1">Uncharacterized protein</fullName>
    </submittedName>
</protein>
<dbReference type="AlphaFoldDB" id="A0A9Q0K8R8"/>
<evidence type="ECO:0000313" key="1">
    <source>
        <dbReference type="EMBL" id="KAJ4965978.1"/>
    </source>
</evidence>
<reference evidence="1" key="1">
    <citation type="journal article" date="2023" name="Plant J.">
        <title>The genome of the king protea, Protea cynaroides.</title>
        <authorList>
            <person name="Chang J."/>
            <person name="Duong T.A."/>
            <person name="Schoeman C."/>
            <person name="Ma X."/>
            <person name="Roodt D."/>
            <person name="Barker N."/>
            <person name="Li Z."/>
            <person name="Van de Peer Y."/>
            <person name="Mizrachi E."/>
        </authorList>
    </citation>
    <scope>NUCLEOTIDE SEQUENCE</scope>
    <source>
        <tissue evidence="1">Young leaves</tissue>
    </source>
</reference>
<evidence type="ECO:0000313" key="2">
    <source>
        <dbReference type="Proteomes" id="UP001141806"/>
    </source>
</evidence>
<organism evidence="1 2">
    <name type="scientific">Protea cynaroides</name>
    <dbReference type="NCBI Taxonomy" id="273540"/>
    <lineage>
        <taxon>Eukaryota</taxon>
        <taxon>Viridiplantae</taxon>
        <taxon>Streptophyta</taxon>
        <taxon>Embryophyta</taxon>
        <taxon>Tracheophyta</taxon>
        <taxon>Spermatophyta</taxon>
        <taxon>Magnoliopsida</taxon>
        <taxon>Proteales</taxon>
        <taxon>Proteaceae</taxon>
        <taxon>Protea</taxon>
    </lineage>
</organism>
<accession>A0A9Q0K8R8</accession>
<dbReference type="Pfam" id="PF04720">
    <property type="entry name" value="PDDEXK_6"/>
    <property type="match status" value="1"/>
</dbReference>
<dbReference type="OrthoDB" id="747933at2759"/>
<dbReference type="PANTHER" id="PTHR31579:SF49">
    <property type="entry name" value="DUF506 FAMILY PROTEIN"/>
    <property type="match status" value="1"/>
</dbReference>
<comment type="caution">
    <text evidence="1">The sequence shown here is derived from an EMBL/GenBank/DDBJ whole genome shotgun (WGS) entry which is preliminary data.</text>
</comment>
<proteinExistence type="predicted"/>
<dbReference type="NCBIfam" id="TIGR01615">
    <property type="entry name" value="A_thal_3542"/>
    <property type="match status" value="1"/>
</dbReference>
<dbReference type="InterPro" id="IPR006502">
    <property type="entry name" value="PDDEXK-like"/>
</dbReference>
<gene>
    <name evidence="1" type="ORF">NE237_017827</name>
</gene>
<sequence length="282" mass="32415">MGLFPEEKALEDNQCMDNTLEEQIISVFCGEDIDDSIRPFNNDFGDDEDSNCSGSHVSTDRTEFWDSKQFLLQEIIEYNIFKGSKLQIKVKEALEEARETALCQCSKPSFDGCSRCLRRAVVGRLCHKGYNASLCTSEWKSTKKFPGGTHEYIDVILEGLGHKKELRYVIELEFRAEFEMVKACDEYQELMNQLPESFVGKPEHLNAIVRVVCSAAKMSMKEMKIHMGPWRKRRFMQMKWSDPNQRCSLNQSSVSSIPLRPICVPVFRYCLKFSGPTELKVS</sequence>
<name>A0A9Q0K8R8_9MAGN</name>
<dbReference type="Proteomes" id="UP001141806">
    <property type="component" value="Unassembled WGS sequence"/>
</dbReference>
<dbReference type="PANTHER" id="PTHR31579">
    <property type="entry name" value="OS03G0796600 PROTEIN"/>
    <property type="match status" value="1"/>
</dbReference>
<keyword evidence="2" id="KW-1185">Reference proteome</keyword>